<dbReference type="GO" id="GO:0003677">
    <property type="term" value="F:DNA binding"/>
    <property type="evidence" value="ECO:0007669"/>
    <property type="project" value="InterPro"/>
</dbReference>
<dbReference type="GO" id="GO:0000981">
    <property type="term" value="F:DNA-binding transcription factor activity, RNA polymerase II-specific"/>
    <property type="evidence" value="ECO:0007669"/>
    <property type="project" value="InterPro"/>
</dbReference>
<proteinExistence type="predicted"/>
<dbReference type="CDD" id="cd00067">
    <property type="entry name" value="GAL4"/>
    <property type="match status" value="1"/>
</dbReference>
<dbReference type="InterPro" id="IPR036864">
    <property type="entry name" value="Zn2-C6_fun-type_DNA-bd_sf"/>
</dbReference>
<dbReference type="PROSITE" id="PS00463">
    <property type="entry name" value="ZN2_CY6_FUNGAL_1"/>
    <property type="match status" value="1"/>
</dbReference>
<dbReference type="Pfam" id="PF00172">
    <property type="entry name" value="Zn_clus"/>
    <property type="match status" value="1"/>
</dbReference>
<dbReference type="GO" id="GO:0001080">
    <property type="term" value="P:nitrogen catabolite activation of transcription from RNA polymerase II promoter"/>
    <property type="evidence" value="ECO:0007669"/>
    <property type="project" value="TreeGrafter"/>
</dbReference>
<feature type="compositionally biased region" description="Polar residues" evidence="3">
    <location>
        <begin position="76"/>
        <end position="86"/>
    </location>
</feature>
<dbReference type="PROSITE" id="PS50048">
    <property type="entry name" value="ZN2_CY6_FUNGAL_2"/>
    <property type="match status" value="1"/>
</dbReference>
<dbReference type="GO" id="GO:0006351">
    <property type="term" value="P:DNA-templated transcription"/>
    <property type="evidence" value="ECO:0007669"/>
    <property type="project" value="InterPro"/>
</dbReference>
<comment type="caution">
    <text evidence="5">The sequence shown here is derived from an EMBL/GenBank/DDBJ whole genome shotgun (WGS) entry which is preliminary data.</text>
</comment>
<dbReference type="Pfam" id="PF04082">
    <property type="entry name" value="Fungal_trans"/>
    <property type="match status" value="1"/>
</dbReference>
<dbReference type="Proteomes" id="UP000256645">
    <property type="component" value="Unassembled WGS sequence"/>
</dbReference>
<dbReference type="PANTHER" id="PTHR31668:SF10">
    <property type="entry name" value="ZN(II)2CYS6 TRANSCRIPTION FACTOR (EUROFUNG)"/>
    <property type="match status" value="1"/>
</dbReference>
<evidence type="ECO:0000256" key="2">
    <source>
        <dbReference type="ARBA" id="ARBA00023242"/>
    </source>
</evidence>
<keyword evidence="1" id="KW-0479">Metal-binding</keyword>
<feature type="region of interest" description="Disordered" evidence="3">
    <location>
        <begin position="146"/>
        <end position="166"/>
    </location>
</feature>
<evidence type="ECO:0000313" key="5">
    <source>
        <dbReference type="EMBL" id="RDW64957.1"/>
    </source>
</evidence>
<dbReference type="OrthoDB" id="3034343at2759"/>
<feature type="region of interest" description="Disordered" evidence="3">
    <location>
        <begin position="64"/>
        <end position="88"/>
    </location>
</feature>
<evidence type="ECO:0000313" key="6">
    <source>
        <dbReference type="Proteomes" id="UP000256645"/>
    </source>
</evidence>
<dbReference type="PANTHER" id="PTHR31668">
    <property type="entry name" value="GLUCOSE TRANSPORT TRANSCRIPTION REGULATOR RGT1-RELATED-RELATED"/>
    <property type="match status" value="1"/>
</dbReference>
<feature type="domain" description="Zn(2)-C6 fungal-type" evidence="4">
    <location>
        <begin position="23"/>
        <end position="55"/>
    </location>
</feature>
<evidence type="ECO:0000259" key="4">
    <source>
        <dbReference type="PROSITE" id="PS50048"/>
    </source>
</evidence>
<evidence type="ECO:0000256" key="1">
    <source>
        <dbReference type="ARBA" id="ARBA00022723"/>
    </source>
</evidence>
<dbReference type="InterPro" id="IPR007219">
    <property type="entry name" value="XnlR_reg_dom"/>
</dbReference>
<dbReference type="GO" id="GO:0008270">
    <property type="term" value="F:zinc ion binding"/>
    <property type="evidence" value="ECO:0007669"/>
    <property type="project" value="InterPro"/>
</dbReference>
<dbReference type="InterPro" id="IPR001138">
    <property type="entry name" value="Zn2Cys6_DnaBD"/>
</dbReference>
<dbReference type="AlphaFoldDB" id="A0A3D8QT46"/>
<dbReference type="SMART" id="SM00066">
    <property type="entry name" value="GAL4"/>
    <property type="match status" value="1"/>
</dbReference>
<reference evidence="5 6" key="1">
    <citation type="journal article" date="2018" name="IMA Fungus">
        <title>IMA Genome-F 9: Draft genome sequence of Annulohypoxylon stygium, Aspergillus mulundensis, Berkeleyomyces basicola (syn. Thielaviopsis basicola), Ceratocystis smalleyi, two Cercospora beticola strains, Coleophoma cylindrospora, Fusarium fracticaudum, Phialophora cf. hyalina, and Morchella septimelata.</title>
        <authorList>
            <person name="Wingfield B.D."/>
            <person name="Bills G.F."/>
            <person name="Dong Y."/>
            <person name="Huang W."/>
            <person name="Nel W.J."/>
            <person name="Swalarsk-Parry B.S."/>
            <person name="Vaghefi N."/>
            <person name="Wilken P.M."/>
            <person name="An Z."/>
            <person name="de Beer Z.W."/>
            <person name="De Vos L."/>
            <person name="Chen L."/>
            <person name="Duong T.A."/>
            <person name="Gao Y."/>
            <person name="Hammerbacher A."/>
            <person name="Kikkert J.R."/>
            <person name="Li Y."/>
            <person name="Li H."/>
            <person name="Li K."/>
            <person name="Li Q."/>
            <person name="Liu X."/>
            <person name="Ma X."/>
            <person name="Naidoo K."/>
            <person name="Pethybridge S.J."/>
            <person name="Sun J."/>
            <person name="Steenkamp E.T."/>
            <person name="van der Nest M.A."/>
            <person name="van Wyk S."/>
            <person name="Wingfield M.J."/>
            <person name="Xiong C."/>
            <person name="Yue Q."/>
            <person name="Zhang X."/>
        </authorList>
    </citation>
    <scope>NUCLEOTIDE SEQUENCE [LARGE SCALE GENOMIC DNA]</scope>
    <source>
        <strain evidence="5 6">BP6252</strain>
    </source>
</reference>
<organism evidence="5 6">
    <name type="scientific">Coleophoma cylindrospora</name>
    <dbReference type="NCBI Taxonomy" id="1849047"/>
    <lineage>
        <taxon>Eukaryota</taxon>
        <taxon>Fungi</taxon>
        <taxon>Dikarya</taxon>
        <taxon>Ascomycota</taxon>
        <taxon>Pezizomycotina</taxon>
        <taxon>Leotiomycetes</taxon>
        <taxon>Helotiales</taxon>
        <taxon>Dermateaceae</taxon>
        <taxon>Coleophoma</taxon>
    </lineage>
</organism>
<keyword evidence="6" id="KW-1185">Reference proteome</keyword>
<dbReference type="SMART" id="SM00906">
    <property type="entry name" value="Fungal_trans"/>
    <property type="match status" value="1"/>
</dbReference>
<dbReference type="CDD" id="cd12148">
    <property type="entry name" value="fungal_TF_MHR"/>
    <property type="match status" value="1"/>
</dbReference>
<protein>
    <recommendedName>
        <fullName evidence="4">Zn(2)-C6 fungal-type domain-containing protein</fullName>
    </recommendedName>
</protein>
<dbReference type="GO" id="GO:0005634">
    <property type="term" value="C:nucleus"/>
    <property type="evidence" value="ECO:0007669"/>
    <property type="project" value="TreeGrafter"/>
</dbReference>
<dbReference type="InterPro" id="IPR050797">
    <property type="entry name" value="Carb_Metab_Trans_Reg"/>
</dbReference>
<accession>A0A3D8QT46</accession>
<sequence>MESASSAVSVPSARPYRSHKLRACDYCRKRKARCSVEVLGQACLLCRANGRECEYSDARITPVAPAGSRPSELGSHPQSPSAGQSLKRSHAVLEDNIADPPLYTQHVARKQAVRRDGIDDDNGITAQSAHIVGPAITSDAHVLEQYMSPDSPEGNEPTRNPYRVYSADPHKPVLYRSVPRRRAGLEVAKEPGVKQQVILEQVLAPNAGRLLHLYLDKVHPAFPVIDENQLLDTRKNDASGPSAALICQIYAITMSYWNQTSFSRVHPHPDSRFAWNLAVKALQDDFLAPTLSTLQTVLVDLTGRPIYSITGNVINIGRAVTFSYSLGLNRDPSQWNISQHEKNLRVRIWWGILIHDSWGSLAHGTPSCINSTQYDVPPPTLDMLKSTVNSSRAHEKSLEGFVALCSLTEILGRVLPLVYDLKGNTQKDTLKTIRRVETDLDEWEDSLPDYLIRNSQEEPAVSGSKFHYMQAVAQSDASNTSEALKYRQFECRKSAQTIVDFVQSLQSSHLGEFWLPYGAYYLTSTTTLLLRFAVETTEDAVAESCVSSVKMLTQRLRHAREHDDWDLADDCLSQCEGIIARMTHNGRSSDQTSILPRPIFNGLEIDAPGDWLDATMPAFYGPMDGSSQMRDVWGMFDFEEPLVI</sequence>
<dbReference type="EMBL" id="PDLM01000012">
    <property type="protein sequence ID" value="RDW64957.1"/>
    <property type="molecule type" value="Genomic_DNA"/>
</dbReference>
<dbReference type="Gene3D" id="4.10.240.10">
    <property type="entry name" value="Zn(2)-C6 fungal-type DNA-binding domain"/>
    <property type="match status" value="1"/>
</dbReference>
<name>A0A3D8QT46_9HELO</name>
<evidence type="ECO:0000256" key="3">
    <source>
        <dbReference type="SAM" id="MobiDB-lite"/>
    </source>
</evidence>
<dbReference type="STRING" id="1849047.A0A3D8QT46"/>
<dbReference type="SUPFAM" id="SSF57701">
    <property type="entry name" value="Zn2/Cys6 DNA-binding domain"/>
    <property type="match status" value="1"/>
</dbReference>
<keyword evidence="2" id="KW-0539">Nucleus</keyword>
<gene>
    <name evidence="5" type="ORF">BP6252_10608</name>
</gene>